<reference evidence="5 6" key="1">
    <citation type="submission" date="2019-01" db="EMBL/GenBank/DDBJ databases">
        <authorList>
            <person name="Chen W.-M."/>
        </authorList>
    </citation>
    <scope>NUCLEOTIDE SEQUENCE [LARGE SCALE GENOMIC DNA]</scope>
    <source>
        <strain evidence="5 6">FSY-9</strain>
    </source>
</reference>
<feature type="region of interest" description="Disordered" evidence="3">
    <location>
        <begin position="266"/>
        <end position="317"/>
    </location>
</feature>
<evidence type="ECO:0000256" key="2">
    <source>
        <dbReference type="ARBA" id="ARBA00022729"/>
    </source>
</evidence>
<organism evidence="5 6">
    <name type="scientific">Novosphingobium umbonatum</name>
    <dbReference type="NCBI Taxonomy" id="1908524"/>
    <lineage>
        <taxon>Bacteria</taxon>
        <taxon>Pseudomonadati</taxon>
        <taxon>Pseudomonadota</taxon>
        <taxon>Alphaproteobacteria</taxon>
        <taxon>Sphingomonadales</taxon>
        <taxon>Sphingomonadaceae</taxon>
        <taxon>Novosphingobium</taxon>
    </lineage>
</organism>
<evidence type="ECO:0000313" key="6">
    <source>
        <dbReference type="Proteomes" id="UP000282837"/>
    </source>
</evidence>
<keyword evidence="6" id="KW-1185">Reference proteome</keyword>
<gene>
    <name evidence="5" type="ORF">EOE18_09120</name>
</gene>
<name>A0A3S2VDP7_9SPHN</name>
<keyword evidence="2 4" id="KW-0732">Signal</keyword>
<proteinExistence type="inferred from homology"/>
<dbReference type="EMBL" id="SACO01000005">
    <property type="protein sequence ID" value="RVU05449.1"/>
    <property type="molecule type" value="Genomic_DNA"/>
</dbReference>
<comment type="caution">
    <text evidence="5">The sequence shown here is derived from an EMBL/GenBank/DDBJ whole genome shotgun (WGS) entry which is preliminary data.</text>
</comment>
<dbReference type="RefSeq" id="WP_127708630.1">
    <property type="nucleotide sequence ID" value="NZ_SACO01000005.1"/>
</dbReference>
<evidence type="ECO:0000313" key="5">
    <source>
        <dbReference type="EMBL" id="RVU05449.1"/>
    </source>
</evidence>
<dbReference type="InterPro" id="IPR007428">
    <property type="entry name" value="MlaA"/>
</dbReference>
<evidence type="ECO:0000256" key="4">
    <source>
        <dbReference type="SAM" id="SignalP"/>
    </source>
</evidence>
<dbReference type="Proteomes" id="UP000282837">
    <property type="component" value="Unassembled WGS sequence"/>
</dbReference>
<dbReference type="PANTHER" id="PTHR30035">
    <property type="entry name" value="LIPOPROTEIN VACJ-RELATED"/>
    <property type="match status" value="1"/>
</dbReference>
<dbReference type="GO" id="GO:0016020">
    <property type="term" value="C:membrane"/>
    <property type="evidence" value="ECO:0007669"/>
    <property type="project" value="InterPro"/>
</dbReference>
<feature type="region of interest" description="Disordered" evidence="3">
    <location>
        <begin position="18"/>
        <end position="50"/>
    </location>
</feature>
<evidence type="ECO:0000256" key="1">
    <source>
        <dbReference type="ARBA" id="ARBA00010634"/>
    </source>
</evidence>
<evidence type="ECO:0000256" key="3">
    <source>
        <dbReference type="SAM" id="MobiDB-lite"/>
    </source>
</evidence>
<keyword evidence="5" id="KW-0449">Lipoprotein</keyword>
<dbReference type="AlphaFoldDB" id="A0A3S2VDP7"/>
<feature type="chain" id="PRO_5018774831" evidence="4">
    <location>
        <begin position="18"/>
        <end position="317"/>
    </location>
</feature>
<dbReference type="GO" id="GO:0120010">
    <property type="term" value="P:intermembrane phospholipid transfer"/>
    <property type="evidence" value="ECO:0007669"/>
    <property type="project" value="TreeGrafter"/>
</dbReference>
<accession>A0A3S2VDP7</accession>
<comment type="similarity">
    <text evidence="1">Belongs to the MlaA family.</text>
</comment>
<protein>
    <submittedName>
        <fullName evidence="5">VacJ family lipoprotein</fullName>
    </submittedName>
</protein>
<dbReference type="PANTHER" id="PTHR30035:SF3">
    <property type="entry name" value="INTERMEMBRANE PHOSPHOLIPID TRANSPORT SYSTEM LIPOPROTEIN MLAA"/>
    <property type="match status" value="1"/>
</dbReference>
<dbReference type="PRINTS" id="PR01805">
    <property type="entry name" value="VACJLIPOPROT"/>
</dbReference>
<dbReference type="Pfam" id="PF04333">
    <property type="entry name" value="MlaA"/>
    <property type="match status" value="1"/>
</dbReference>
<feature type="signal peptide" evidence="4">
    <location>
        <begin position="1"/>
        <end position="17"/>
    </location>
</feature>
<sequence>MSAALLSPLLAVALAQAAPEQAAEPPPAPASPAPASESSPPAPRHDSDPLEGLNRISYAISQPFDRFLIRPVAIVYLNAVPEPLRDGARNAINNLFQPVGVFNDILQLRPRRALRTTARIVINTTLGIGGLFDIAKRKPFNIPDRDNGFADTLGYYGWKAGPYVYLPILGPTTLRDMAGAAGDYFSQPRVLGFVLHPSSKKSIFRRKLKLGKYSQIIAAVNGVDERARAEPALVALKKQSVDPYAALRSAYLQNREAEIAALKAKDGVPAQVPALDDPLEDPEAKAPKSPADAPDIPAPANPAAPDQTPHPAGATPD</sequence>
<dbReference type="OrthoDB" id="9785326at2"/>